<evidence type="ECO:0000313" key="2">
    <source>
        <dbReference type="Proteomes" id="UP000265520"/>
    </source>
</evidence>
<dbReference type="AlphaFoldDB" id="A0A392PJJ0"/>
<sequence length="66" mass="7438">RKVPLEPHLSEEEREAWLAGQYVDLRKHRLGLPANSTPCAKNLIFFGYGAEYFRAGVKSQHPSGTI</sequence>
<dbReference type="Proteomes" id="UP000265520">
    <property type="component" value="Unassembled WGS sequence"/>
</dbReference>
<name>A0A392PJJ0_9FABA</name>
<organism evidence="1 2">
    <name type="scientific">Trifolium medium</name>
    <dbReference type="NCBI Taxonomy" id="97028"/>
    <lineage>
        <taxon>Eukaryota</taxon>
        <taxon>Viridiplantae</taxon>
        <taxon>Streptophyta</taxon>
        <taxon>Embryophyta</taxon>
        <taxon>Tracheophyta</taxon>
        <taxon>Spermatophyta</taxon>
        <taxon>Magnoliopsida</taxon>
        <taxon>eudicotyledons</taxon>
        <taxon>Gunneridae</taxon>
        <taxon>Pentapetalae</taxon>
        <taxon>rosids</taxon>
        <taxon>fabids</taxon>
        <taxon>Fabales</taxon>
        <taxon>Fabaceae</taxon>
        <taxon>Papilionoideae</taxon>
        <taxon>50 kb inversion clade</taxon>
        <taxon>NPAAA clade</taxon>
        <taxon>Hologalegina</taxon>
        <taxon>IRL clade</taxon>
        <taxon>Trifolieae</taxon>
        <taxon>Trifolium</taxon>
    </lineage>
</organism>
<feature type="non-terminal residue" evidence="1">
    <location>
        <position position="1"/>
    </location>
</feature>
<protein>
    <submittedName>
        <fullName evidence="1">Uncharacterized protein</fullName>
    </submittedName>
</protein>
<accession>A0A392PJJ0</accession>
<comment type="caution">
    <text evidence="1">The sequence shown here is derived from an EMBL/GenBank/DDBJ whole genome shotgun (WGS) entry which is preliminary data.</text>
</comment>
<proteinExistence type="predicted"/>
<dbReference type="EMBL" id="LXQA010081583">
    <property type="protein sequence ID" value="MCI11807.1"/>
    <property type="molecule type" value="Genomic_DNA"/>
</dbReference>
<keyword evidence="2" id="KW-1185">Reference proteome</keyword>
<evidence type="ECO:0000313" key="1">
    <source>
        <dbReference type="EMBL" id="MCI11807.1"/>
    </source>
</evidence>
<reference evidence="1 2" key="1">
    <citation type="journal article" date="2018" name="Front. Plant Sci.">
        <title>Red Clover (Trifolium pratense) and Zigzag Clover (T. medium) - A Picture of Genomic Similarities and Differences.</title>
        <authorList>
            <person name="Dluhosova J."/>
            <person name="Istvanek J."/>
            <person name="Nedelnik J."/>
            <person name="Repkova J."/>
        </authorList>
    </citation>
    <scope>NUCLEOTIDE SEQUENCE [LARGE SCALE GENOMIC DNA]</scope>
    <source>
        <strain evidence="2">cv. 10/8</strain>
        <tissue evidence="1">Leaf</tissue>
    </source>
</reference>